<dbReference type="PROSITE" id="PS00135">
    <property type="entry name" value="TRYPSIN_SER"/>
    <property type="match status" value="1"/>
</dbReference>
<dbReference type="PROSITE" id="PS50240">
    <property type="entry name" value="TRYPSIN_DOM"/>
    <property type="match status" value="1"/>
</dbReference>
<gene>
    <name evidence="6" type="ORF">SAMN06296036_110169</name>
</gene>
<dbReference type="PROSITE" id="PS51257">
    <property type="entry name" value="PROKAR_LIPOPROTEIN"/>
    <property type="match status" value="1"/>
</dbReference>
<dbReference type="Gene3D" id="3.80.10.10">
    <property type="entry name" value="Ribonuclease Inhibitor"/>
    <property type="match status" value="1"/>
</dbReference>
<dbReference type="PROSITE" id="PS00134">
    <property type="entry name" value="TRYPSIN_HIS"/>
    <property type="match status" value="1"/>
</dbReference>
<dbReference type="GO" id="GO:0004252">
    <property type="term" value="F:serine-type endopeptidase activity"/>
    <property type="evidence" value="ECO:0007669"/>
    <property type="project" value="InterPro"/>
</dbReference>
<dbReference type="PANTHER" id="PTHR46652:SF3">
    <property type="entry name" value="LEUCINE-RICH REPEAT-CONTAINING PROTEIN 9"/>
    <property type="match status" value="1"/>
</dbReference>
<evidence type="ECO:0000256" key="3">
    <source>
        <dbReference type="ARBA" id="ARBA00023157"/>
    </source>
</evidence>
<dbReference type="GO" id="GO:0006508">
    <property type="term" value="P:proteolysis"/>
    <property type="evidence" value="ECO:0007669"/>
    <property type="project" value="UniProtKB-KW"/>
</dbReference>
<feature type="domain" description="Peptidase S1" evidence="5">
    <location>
        <begin position="26"/>
        <end position="256"/>
    </location>
</feature>
<dbReference type="InterPro" id="IPR001611">
    <property type="entry name" value="Leu-rich_rpt"/>
</dbReference>
<sequence>MHKNLLLLISTIIFFSCSDDTAVLKIVGELPIDSSDVAFRSTVPIYYKGKFTCTGVAVADNLILTAAHCLHGRQDLSRITVGMKSNYSIKSIDANYFKNNESPEGLWPIGDIGWIKLEEPLPEAITPIRIAKPRLDDDKEKVSVQLYGYGSTGFSKRDGEVLRYTESEISKIYWGGPFKGTIVVDSPIDSGPCRGDSGGPLIYQQSNSRQVLLGLVSGADSWLTPDVSKVEDPCKSGQASYTMVYNYLDWIEDSSGVALDEVLLDDKLPTQTIVEPDDQFSDWCHHSEITIEQARTVKAVMESLDAESCMAIEDAIIRKNGLLNLAEYSIQDITPLQNLRGIVELDLSNNRIAHIPNLSGSDIRSLEIDSNGLTVVNFNFLPENMKRLDLSDNNIETIKPNDSDSELEWLNMSVNRLQTTIGLARLSSLSTLSLSHNFIDDLSGIEDLSLLKILNLSSNQIEEYSNLTDLREIQILNIYNNPIINFSCPYPEDEEGDVCHY</sequence>
<dbReference type="AlphaFoldDB" id="A0A1Y6BXJ0"/>
<dbReference type="InterPro" id="IPR043504">
    <property type="entry name" value="Peptidase_S1_PA_chymotrypsin"/>
</dbReference>
<evidence type="ECO:0000256" key="4">
    <source>
        <dbReference type="RuleBase" id="RU363034"/>
    </source>
</evidence>
<dbReference type="InterPro" id="IPR032675">
    <property type="entry name" value="LRR_dom_sf"/>
</dbReference>
<keyword evidence="3" id="KW-1015">Disulfide bond</keyword>
<dbReference type="InterPro" id="IPR050836">
    <property type="entry name" value="SDS22/Internalin_LRR"/>
</dbReference>
<keyword evidence="4" id="KW-0645">Protease</keyword>
<dbReference type="STRING" id="1513793.SAMN06296036_110169"/>
<dbReference type="RefSeq" id="WP_132320959.1">
    <property type="nucleotide sequence ID" value="NZ_FWZT01000010.1"/>
</dbReference>
<proteinExistence type="predicted"/>
<keyword evidence="4" id="KW-0720">Serine protease</keyword>
<name>A0A1Y6BXJ0_9BACT</name>
<dbReference type="SMART" id="SM00369">
    <property type="entry name" value="LRR_TYP"/>
    <property type="match status" value="4"/>
</dbReference>
<reference evidence="7" key="1">
    <citation type="submission" date="2017-04" db="EMBL/GenBank/DDBJ databases">
        <authorList>
            <person name="Varghese N."/>
            <person name="Submissions S."/>
        </authorList>
    </citation>
    <scope>NUCLEOTIDE SEQUENCE [LARGE SCALE GENOMIC DNA]</scope>
    <source>
        <strain evidence="7">RKEM611</strain>
    </source>
</reference>
<dbReference type="Pfam" id="PF00560">
    <property type="entry name" value="LRR_1"/>
    <property type="match status" value="1"/>
</dbReference>
<dbReference type="Gene3D" id="2.40.10.10">
    <property type="entry name" value="Trypsin-like serine proteases"/>
    <property type="match status" value="1"/>
</dbReference>
<dbReference type="PRINTS" id="PR00722">
    <property type="entry name" value="CHYMOTRYPSIN"/>
</dbReference>
<evidence type="ECO:0000256" key="2">
    <source>
        <dbReference type="ARBA" id="ARBA00022737"/>
    </source>
</evidence>
<dbReference type="OrthoDB" id="5289919at2"/>
<dbReference type="InterPro" id="IPR001314">
    <property type="entry name" value="Peptidase_S1A"/>
</dbReference>
<keyword evidence="7" id="KW-1185">Reference proteome</keyword>
<dbReference type="InterPro" id="IPR001254">
    <property type="entry name" value="Trypsin_dom"/>
</dbReference>
<keyword evidence="4" id="KW-0378">Hydrolase</keyword>
<dbReference type="SUPFAM" id="SSF52058">
    <property type="entry name" value="L domain-like"/>
    <property type="match status" value="1"/>
</dbReference>
<dbReference type="InterPro" id="IPR033116">
    <property type="entry name" value="TRYPSIN_SER"/>
</dbReference>
<accession>A0A1Y6BXJ0</accession>
<keyword evidence="2" id="KW-0677">Repeat</keyword>
<keyword evidence="1" id="KW-0433">Leucine-rich repeat</keyword>
<dbReference type="SUPFAM" id="SSF50494">
    <property type="entry name" value="Trypsin-like serine proteases"/>
    <property type="match status" value="1"/>
</dbReference>
<dbReference type="Proteomes" id="UP000192907">
    <property type="component" value="Unassembled WGS sequence"/>
</dbReference>
<protein>
    <submittedName>
        <fullName evidence="6">Trypsin</fullName>
    </submittedName>
</protein>
<dbReference type="PANTHER" id="PTHR46652">
    <property type="entry name" value="LEUCINE-RICH REPEAT AND IQ DOMAIN-CONTAINING PROTEIN 1-RELATED"/>
    <property type="match status" value="1"/>
</dbReference>
<evidence type="ECO:0000256" key="1">
    <source>
        <dbReference type="ARBA" id="ARBA00022614"/>
    </source>
</evidence>
<dbReference type="InterPro" id="IPR003591">
    <property type="entry name" value="Leu-rich_rpt_typical-subtyp"/>
</dbReference>
<dbReference type="SMART" id="SM00020">
    <property type="entry name" value="Tryp_SPc"/>
    <property type="match status" value="1"/>
</dbReference>
<dbReference type="InterPro" id="IPR009003">
    <property type="entry name" value="Peptidase_S1_PA"/>
</dbReference>
<dbReference type="Pfam" id="PF00089">
    <property type="entry name" value="Trypsin"/>
    <property type="match status" value="1"/>
</dbReference>
<evidence type="ECO:0000313" key="7">
    <source>
        <dbReference type="Proteomes" id="UP000192907"/>
    </source>
</evidence>
<dbReference type="InterPro" id="IPR018114">
    <property type="entry name" value="TRYPSIN_HIS"/>
</dbReference>
<evidence type="ECO:0000259" key="5">
    <source>
        <dbReference type="PROSITE" id="PS50240"/>
    </source>
</evidence>
<organism evidence="6 7">
    <name type="scientific">Pseudobacteriovorax antillogorgiicola</name>
    <dbReference type="NCBI Taxonomy" id="1513793"/>
    <lineage>
        <taxon>Bacteria</taxon>
        <taxon>Pseudomonadati</taxon>
        <taxon>Bdellovibrionota</taxon>
        <taxon>Oligoflexia</taxon>
        <taxon>Oligoflexales</taxon>
        <taxon>Pseudobacteriovoracaceae</taxon>
        <taxon>Pseudobacteriovorax</taxon>
    </lineage>
</organism>
<dbReference type="PROSITE" id="PS51450">
    <property type="entry name" value="LRR"/>
    <property type="match status" value="4"/>
</dbReference>
<dbReference type="SMART" id="SM00365">
    <property type="entry name" value="LRR_SD22"/>
    <property type="match status" value="4"/>
</dbReference>
<evidence type="ECO:0000313" key="6">
    <source>
        <dbReference type="EMBL" id="SMF34850.1"/>
    </source>
</evidence>
<dbReference type="EMBL" id="FWZT01000010">
    <property type="protein sequence ID" value="SMF34850.1"/>
    <property type="molecule type" value="Genomic_DNA"/>
</dbReference>